<evidence type="ECO:0000313" key="4">
    <source>
        <dbReference type="Proteomes" id="UP001219901"/>
    </source>
</evidence>
<dbReference type="AlphaFoldDB" id="A0AAJ5ZIT4"/>
<feature type="transmembrane region" description="Helical" evidence="1">
    <location>
        <begin position="73"/>
        <end position="93"/>
    </location>
</feature>
<organism evidence="3 4">
    <name type="scientific">Candidatus Lucifugimonas marina</name>
    <dbReference type="NCBI Taxonomy" id="3038979"/>
    <lineage>
        <taxon>Bacteria</taxon>
        <taxon>Bacillati</taxon>
        <taxon>Chloroflexota</taxon>
        <taxon>Dehalococcoidia</taxon>
        <taxon>SAR202 cluster</taxon>
        <taxon>Candidatus Lucifugimonadales</taxon>
        <taxon>Candidatus Lucifugimonadaceae</taxon>
        <taxon>Candidatus Lucifugimonas</taxon>
    </lineage>
</organism>
<reference evidence="4 5" key="1">
    <citation type="submission" date="2019-11" db="EMBL/GenBank/DDBJ databases">
        <authorList>
            <person name="Cho J.-C."/>
        </authorList>
    </citation>
    <scope>NUCLEOTIDE SEQUENCE [LARGE SCALE GENOMIC DNA]</scope>
    <source>
        <strain evidence="3 4">JH1073</strain>
        <strain evidence="2 5">JH702</strain>
    </source>
</reference>
<dbReference type="Proteomes" id="UP001321249">
    <property type="component" value="Unassembled WGS sequence"/>
</dbReference>
<reference evidence="4" key="3">
    <citation type="submission" date="2023-06" db="EMBL/GenBank/DDBJ databases">
        <title>Pangenomics reveal diversification of enzyme families and niche specialization in globally abundant SAR202 bacteria.</title>
        <authorList>
            <person name="Saw J.H.W."/>
        </authorList>
    </citation>
    <scope>NUCLEOTIDE SEQUENCE [LARGE SCALE GENOMIC DNA]</scope>
    <source>
        <strain evidence="4">JH1073</strain>
    </source>
</reference>
<dbReference type="Proteomes" id="UP001219901">
    <property type="component" value="Chromosome"/>
</dbReference>
<keyword evidence="1" id="KW-1133">Transmembrane helix</keyword>
<accession>A0AAJ5ZIT4</accession>
<evidence type="ECO:0008006" key="6">
    <source>
        <dbReference type="Google" id="ProtNLM"/>
    </source>
</evidence>
<evidence type="ECO:0000313" key="3">
    <source>
        <dbReference type="EMBL" id="WFG39496.1"/>
    </source>
</evidence>
<reference evidence="3" key="2">
    <citation type="journal article" date="2023" name="Nat. Commun.">
        <title>Cultivation of marine bacteria of the SAR202 clade.</title>
        <authorList>
            <person name="Lim Y."/>
            <person name="Seo J.H."/>
            <person name="Giovannoni S.J."/>
            <person name="Kang I."/>
            <person name="Cho J.C."/>
        </authorList>
    </citation>
    <scope>NUCLEOTIDE SEQUENCE</scope>
    <source>
        <strain evidence="3">JH1073</strain>
    </source>
</reference>
<proteinExistence type="predicted"/>
<evidence type="ECO:0000313" key="5">
    <source>
        <dbReference type="Proteomes" id="UP001321249"/>
    </source>
</evidence>
<sequence>MAETKDCKQCGKYNSVPAKNCVECGQPFPEPGVAMLASNTGAKISKFVGLFVGFIVVVATMMLGNLIGNGFSAGASTVGFYTGLIIWIVIFKLRNEFPLIRPTVTWLFPAKNWREYLPVIVGIALIIFIF</sequence>
<gene>
    <name evidence="2" type="ORF">GKO46_01625</name>
    <name evidence="3" type="ORF">GKO48_07645</name>
</gene>
<keyword evidence="4" id="KW-1185">Reference proteome</keyword>
<dbReference type="RefSeq" id="WP_342823254.1">
    <property type="nucleotide sequence ID" value="NZ_CP046146.1"/>
</dbReference>
<dbReference type="EMBL" id="CP046147">
    <property type="protein sequence ID" value="WFG39496.1"/>
    <property type="molecule type" value="Genomic_DNA"/>
</dbReference>
<feature type="transmembrane region" description="Helical" evidence="1">
    <location>
        <begin position="113"/>
        <end position="129"/>
    </location>
</feature>
<keyword evidence="1" id="KW-0812">Transmembrane</keyword>
<keyword evidence="1" id="KW-0472">Membrane</keyword>
<name>A0AAJ5ZIT4_9CHLR</name>
<protein>
    <recommendedName>
        <fullName evidence="6">Zinc ribbon domain-containing protein</fullName>
    </recommendedName>
</protein>
<evidence type="ECO:0000256" key="1">
    <source>
        <dbReference type="SAM" id="Phobius"/>
    </source>
</evidence>
<evidence type="ECO:0000313" key="2">
    <source>
        <dbReference type="EMBL" id="MDG0865773.1"/>
    </source>
</evidence>
<feature type="transmembrane region" description="Helical" evidence="1">
    <location>
        <begin position="47"/>
        <end position="67"/>
    </location>
</feature>
<dbReference type="EMBL" id="WMBE01000001">
    <property type="protein sequence ID" value="MDG0865773.1"/>
    <property type="molecule type" value="Genomic_DNA"/>
</dbReference>